<evidence type="ECO:0000256" key="3">
    <source>
        <dbReference type="ARBA" id="ARBA00007658"/>
    </source>
</evidence>
<keyword evidence="12" id="KW-1185">Reference proteome</keyword>
<accession>A0A9P5L543</accession>
<proteinExistence type="inferred from homology"/>
<evidence type="ECO:0000256" key="2">
    <source>
        <dbReference type="ARBA" id="ARBA00004922"/>
    </source>
</evidence>
<dbReference type="EC" id="3.2.1.-" evidence="9"/>
<keyword evidence="5 8" id="KW-1015">Disulfide bond</keyword>
<gene>
    <name evidence="11" type="ORF">G7Z17_g12863</name>
</gene>
<keyword evidence="7" id="KW-0106">Calcium</keyword>
<dbReference type="GO" id="GO:0005509">
    <property type="term" value="F:calcium ion binding"/>
    <property type="evidence" value="ECO:0007669"/>
    <property type="project" value="InterPro"/>
</dbReference>
<comment type="cofactor">
    <cofactor evidence="1 7">
        <name>Ca(2+)</name>
        <dbReference type="ChEBI" id="CHEBI:29108"/>
    </cofactor>
</comment>
<evidence type="ECO:0000256" key="10">
    <source>
        <dbReference type="SAM" id="Phobius"/>
    </source>
</evidence>
<dbReference type="InterPro" id="IPR050749">
    <property type="entry name" value="Glycosyl_Hydrolase_47"/>
</dbReference>
<dbReference type="Pfam" id="PF01532">
    <property type="entry name" value="Glyco_hydro_47"/>
    <property type="match status" value="1"/>
</dbReference>
<dbReference type="InterPro" id="IPR012341">
    <property type="entry name" value="6hp_glycosidase-like_sf"/>
</dbReference>
<feature type="active site" description="Proton donor" evidence="6">
    <location>
        <position position="182"/>
    </location>
</feature>
<dbReference type="GO" id="GO:0036503">
    <property type="term" value="P:ERAD pathway"/>
    <property type="evidence" value="ECO:0007669"/>
    <property type="project" value="UniProtKB-ARBA"/>
</dbReference>
<dbReference type="EMBL" id="JAANBB010000637">
    <property type="protein sequence ID" value="KAF7537367.1"/>
    <property type="molecule type" value="Genomic_DNA"/>
</dbReference>
<dbReference type="Proteomes" id="UP000722485">
    <property type="component" value="Unassembled WGS sequence"/>
</dbReference>
<evidence type="ECO:0000256" key="5">
    <source>
        <dbReference type="ARBA" id="ARBA00023157"/>
    </source>
</evidence>
<feature type="active site" evidence="6">
    <location>
        <position position="471"/>
    </location>
</feature>
<dbReference type="GO" id="GO:0004571">
    <property type="term" value="F:mannosyl-oligosaccharide 1,2-alpha-mannosidase activity"/>
    <property type="evidence" value="ECO:0007669"/>
    <property type="project" value="InterPro"/>
</dbReference>
<comment type="similarity">
    <text evidence="3 9">Belongs to the glycosyl hydrolase 47 family.</text>
</comment>
<dbReference type="PANTHER" id="PTHR11742">
    <property type="entry name" value="MANNOSYL-OLIGOSACCHARIDE ALPHA-1,2-MANNOSIDASE-RELATED"/>
    <property type="match status" value="1"/>
</dbReference>
<dbReference type="SUPFAM" id="SSF48225">
    <property type="entry name" value="Seven-hairpin glycosidases"/>
    <property type="match status" value="1"/>
</dbReference>
<keyword evidence="4 9" id="KW-0378">Hydrolase</keyword>
<organism evidence="11 12">
    <name type="scientific">Cylindrodendrum hubeiense</name>
    <dbReference type="NCBI Taxonomy" id="595255"/>
    <lineage>
        <taxon>Eukaryota</taxon>
        <taxon>Fungi</taxon>
        <taxon>Dikarya</taxon>
        <taxon>Ascomycota</taxon>
        <taxon>Pezizomycotina</taxon>
        <taxon>Sordariomycetes</taxon>
        <taxon>Hypocreomycetidae</taxon>
        <taxon>Hypocreales</taxon>
        <taxon>Nectriaceae</taxon>
        <taxon>Cylindrodendrum</taxon>
    </lineage>
</organism>
<dbReference type="Gene3D" id="1.50.10.10">
    <property type="match status" value="1"/>
</dbReference>
<reference evidence="11" key="1">
    <citation type="submission" date="2020-03" db="EMBL/GenBank/DDBJ databases">
        <title>Draft Genome Sequence of Cylindrodendrum hubeiense.</title>
        <authorList>
            <person name="Buettner E."/>
            <person name="Kellner H."/>
        </authorList>
    </citation>
    <scope>NUCLEOTIDE SEQUENCE</scope>
    <source>
        <strain evidence="11">IHI 201604</strain>
    </source>
</reference>
<evidence type="ECO:0000256" key="9">
    <source>
        <dbReference type="RuleBase" id="RU361193"/>
    </source>
</evidence>
<evidence type="ECO:0000256" key="8">
    <source>
        <dbReference type="PIRSR" id="PIRSR601382-3"/>
    </source>
</evidence>
<keyword evidence="7" id="KW-0479">Metal-binding</keyword>
<dbReference type="GO" id="GO:0016020">
    <property type="term" value="C:membrane"/>
    <property type="evidence" value="ECO:0007669"/>
    <property type="project" value="InterPro"/>
</dbReference>
<keyword evidence="10" id="KW-0812">Transmembrane</keyword>
<feature type="active site" evidence="6">
    <location>
        <position position="317"/>
    </location>
</feature>
<keyword evidence="10" id="KW-1133">Transmembrane helix</keyword>
<evidence type="ECO:0000313" key="12">
    <source>
        <dbReference type="Proteomes" id="UP000722485"/>
    </source>
</evidence>
<name>A0A9P5L543_9HYPO</name>
<sequence>MAVGLPFNASRLALGLLIVVILVVGYFSNVSAPLFHHEAVPLEFVASSYDWANHTRKHPISEKDMAKLPAGDAIEIPPIQHLFFSPPDNEEATKSLEEKRSDIKRAFVQTWDSYEKHAWGRDELKPLSMKGHDSLGGWAASMIDALDTLWLMDMKPEFNRAASYVGRLDWDNSTSESCNLFETNIRYLGGLLSAYELSSEGVLLSKAIEIGDLLYAAFDNYEHMPPHTITFHDLKLGRGHPEQKQSSAGLGSMSLEFTKLTQLTGNPKYYDGIDRITRAFNRTQNSTLIPGMWPLQIDVLHDFGVKDDSFSLGANGDSLYEYLVKEFVLLRGREPVYEEMYTKAVDAIIKNLLFRPMLPKKDNVLMVGKIDVVGGGIVNLQPHLEHLSCFAGGMIAMGGKVFERDDHVVIGDKLARGCAYAYASFPNGIMPETSSLSACPSLDPCEFRSSSIRATTDGFKTKDKRYVLRPEAIESIFILYRITGNEEYRDIAWDMWKAIKKATKTPHGTFAEVKDVTQSELTHTDSMESFWMAETLKYFYLIFSDESVLHLDEWVFNTEGHPLKRS</sequence>
<comment type="pathway">
    <text evidence="2">Protein modification; protein glycosylation.</text>
</comment>
<dbReference type="InterPro" id="IPR036026">
    <property type="entry name" value="Seven-hairpin_glycosidases"/>
</dbReference>
<evidence type="ECO:0000256" key="4">
    <source>
        <dbReference type="ARBA" id="ARBA00022801"/>
    </source>
</evidence>
<dbReference type="InterPro" id="IPR001382">
    <property type="entry name" value="Glyco_hydro_47"/>
</dbReference>
<feature type="disulfide bond" evidence="8">
    <location>
        <begin position="389"/>
        <end position="418"/>
    </location>
</feature>
<evidence type="ECO:0000256" key="7">
    <source>
        <dbReference type="PIRSR" id="PIRSR601382-2"/>
    </source>
</evidence>
<evidence type="ECO:0000256" key="6">
    <source>
        <dbReference type="PIRSR" id="PIRSR601382-1"/>
    </source>
</evidence>
<dbReference type="OrthoDB" id="8118055at2759"/>
<dbReference type="GO" id="GO:0005783">
    <property type="term" value="C:endoplasmic reticulum"/>
    <property type="evidence" value="ECO:0007669"/>
    <property type="project" value="TreeGrafter"/>
</dbReference>
<feature type="active site" description="Proton donor" evidence="6">
    <location>
        <position position="432"/>
    </location>
</feature>
<protein>
    <recommendedName>
        <fullName evidence="9">alpha-1,2-Mannosidase</fullName>
        <ecNumber evidence="9">3.2.1.-</ecNumber>
    </recommendedName>
</protein>
<dbReference type="GO" id="GO:0005975">
    <property type="term" value="P:carbohydrate metabolic process"/>
    <property type="evidence" value="ECO:0007669"/>
    <property type="project" value="InterPro"/>
</dbReference>
<evidence type="ECO:0000313" key="11">
    <source>
        <dbReference type="EMBL" id="KAF7537367.1"/>
    </source>
</evidence>
<feature type="transmembrane region" description="Helical" evidence="10">
    <location>
        <begin position="12"/>
        <end position="28"/>
    </location>
</feature>
<dbReference type="AlphaFoldDB" id="A0A9P5L543"/>
<evidence type="ECO:0000256" key="1">
    <source>
        <dbReference type="ARBA" id="ARBA00001913"/>
    </source>
</evidence>
<dbReference type="PRINTS" id="PR00747">
    <property type="entry name" value="GLYHDRLASE47"/>
</dbReference>
<keyword evidence="9" id="KW-0326">Glycosidase</keyword>
<feature type="binding site" evidence="7">
    <location>
        <position position="558"/>
    </location>
    <ligand>
        <name>Ca(2+)</name>
        <dbReference type="ChEBI" id="CHEBI:29108"/>
    </ligand>
</feature>
<dbReference type="PANTHER" id="PTHR11742:SF89">
    <property type="entry name" value="ALPHA-1,2-MANNOSIDASE"/>
    <property type="match status" value="1"/>
</dbReference>
<keyword evidence="10" id="KW-0472">Membrane</keyword>
<comment type="caution">
    <text evidence="11">The sequence shown here is derived from an EMBL/GenBank/DDBJ whole genome shotgun (WGS) entry which is preliminary data.</text>
</comment>